<dbReference type="InterPro" id="IPR010730">
    <property type="entry name" value="HET"/>
</dbReference>
<dbReference type="AlphaFoldDB" id="A0A6A5ZFA8"/>
<accession>A0A6A5ZFA8</accession>
<dbReference type="Pfam" id="PF26640">
    <property type="entry name" value="DUF8212"/>
    <property type="match status" value="1"/>
</dbReference>
<dbReference type="PANTHER" id="PTHR10622:SF10">
    <property type="entry name" value="HET DOMAIN-CONTAINING PROTEIN"/>
    <property type="match status" value="1"/>
</dbReference>
<dbReference type="Pfam" id="PF06985">
    <property type="entry name" value="HET"/>
    <property type="match status" value="1"/>
</dbReference>
<protein>
    <submittedName>
        <fullName evidence="3">Heterokaryon incompatibility protein-domain-containing protein</fullName>
    </submittedName>
</protein>
<sequence>MRLLNATTRSVHDFQSSDDIPDFAILSHTWGEEECTLQMMDDPKVVRRKGYEKIKLSCSQALRDGLQWVWVDTCCIDKSSTAELSEAINSMFRWYRNAKVCYAYLSDIGDISELPISRWFTRVWTLQELIAPRNMRFYDSAWRCIGTKTELAAMLSQTSGIDHFVLTSGKYKHIQIATKMSWAAKRKTTRIEDQSYCLLGISAKAFVRLQEEIMKTSDDQSLFAWGLTERPRTLQQFLNEWASTDITDMHGLFADSPSDFVLSDRIKVLENPHTVVPPIVSNNGVRIELQVLQDGTTQFAALICTVEGHYEYYLGFPLKPWGHRWTTRIKELLLVPARDLAREGDPYRPPSICLIKPPVGLFTHPVPKTSLKIVPRTTALRGNYRLEEMLCSAHAKYSPEEQTVTLAADLDTLHAAITYSPERTLEQYLSLAEPNLVEVFRQSRSCRGLPCGIEMYSSERADRDRGKLGADRSPCFKILQPSFAILVGGTLTAPWVNCVTVLSDAGCSAEFHSLLQADQKESLQLKEPRSLPWQHEIHTSRKVQAIAYRRNYTEKRKNGDGFELLRLREDYVFVDARIQLVSNNLVERGLWLSVELGWSKKTLGKLQDKKWWELLPN</sequence>
<dbReference type="EMBL" id="ML977318">
    <property type="protein sequence ID" value="KAF2117895.1"/>
    <property type="molecule type" value="Genomic_DNA"/>
</dbReference>
<dbReference type="InterPro" id="IPR058525">
    <property type="entry name" value="DUF8212"/>
</dbReference>
<feature type="domain" description="Heterokaryon incompatibility" evidence="1">
    <location>
        <begin position="23"/>
        <end position="107"/>
    </location>
</feature>
<dbReference type="PANTHER" id="PTHR10622">
    <property type="entry name" value="HET DOMAIN-CONTAINING PROTEIN"/>
    <property type="match status" value="1"/>
</dbReference>
<feature type="domain" description="DUF8212" evidence="2">
    <location>
        <begin position="204"/>
        <end position="273"/>
    </location>
</feature>
<name>A0A6A5ZFA8_9PLEO</name>
<gene>
    <name evidence="3" type="ORF">BDV96DRAFT_620645</name>
</gene>
<proteinExistence type="predicted"/>
<organism evidence="3 4">
    <name type="scientific">Lophiotrema nucula</name>
    <dbReference type="NCBI Taxonomy" id="690887"/>
    <lineage>
        <taxon>Eukaryota</taxon>
        <taxon>Fungi</taxon>
        <taxon>Dikarya</taxon>
        <taxon>Ascomycota</taxon>
        <taxon>Pezizomycotina</taxon>
        <taxon>Dothideomycetes</taxon>
        <taxon>Pleosporomycetidae</taxon>
        <taxon>Pleosporales</taxon>
        <taxon>Lophiotremataceae</taxon>
        <taxon>Lophiotrema</taxon>
    </lineage>
</organism>
<evidence type="ECO:0000313" key="3">
    <source>
        <dbReference type="EMBL" id="KAF2117895.1"/>
    </source>
</evidence>
<dbReference type="OrthoDB" id="194358at2759"/>
<evidence type="ECO:0000313" key="4">
    <source>
        <dbReference type="Proteomes" id="UP000799770"/>
    </source>
</evidence>
<keyword evidence="4" id="KW-1185">Reference proteome</keyword>
<reference evidence="3" key="1">
    <citation type="journal article" date="2020" name="Stud. Mycol.">
        <title>101 Dothideomycetes genomes: a test case for predicting lifestyles and emergence of pathogens.</title>
        <authorList>
            <person name="Haridas S."/>
            <person name="Albert R."/>
            <person name="Binder M."/>
            <person name="Bloem J."/>
            <person name="Labutti K."/>
            <person name="Salamov A."/>
            <person name="Andreopoulos B."/>
            <person name="Baker S."/>
            <person name="Barry K."/>
            <person name="Bills G."/>
            <person name="Bluhm B."/>
            <person name="Cannon C."/>
            <person name="Castanera R."/>
            <person name="Culley D."/>
            <person name="Daum C."/>
            <person name="Ezra D."/>
            <person name="Gonzalez J."/>
            <person name="Henrissat B."/>
            <person name="Kuo A."/>
            <person name="Liang C."/>
            <person name="Lipzen A."/>
            <person name="Lutzoni F."/>
            <person name="Magnuson J."/>
            <person name="Mondo S."/>
            <person name="Nolan M."/>
            <person name="Ohm R."/>
            <person name="Pangilinan J."/>
            <person name="Park H.-J."/>
            <person name="Ramirez L."/>
            <person name="Alfaro M."/>
            <person name="Sun H."/>
            <person name="Tritt A."/>
            <person name="Yoshinaga Y."/>
            <person name="Zwiers L.-H."/>
            <person name="Turgeon B."/>
            <person name="Goodwin S."/>
            <person name="Spatafora J."/>
            <person name="Crous P."/>
            <person name="Grigoriev I."/>
        </authorList>
    </citation>
    <scope>NUCLEOTIDE SEQUENCE</scope>
    <source>
        <strain evidence="3">CBS 627.86</strain>
    </source>
</reference>
<evidence type="ECO:0000259" key="1">
    <source>
        <dbReference type="Pfam" id="PF06985"/>
    </source>
</evidence>
<evidence type="ECO:0000259" key="2">
    <source>
        <dbReference type="Pfam" id="PF26640"/>
    </source>
</evidence>
<dbReference type="Proteomes" id="UP000799770">
    <property type="component" value="Unassembled WGS sequence"/>
</dbReference>